<dbReference type="PANTHER" id="PTHR45436">
    <property type="entry name" value="SENSOR HISTIDINE KINASE YKOH"/>
    <property type="match status" value="1"/>
</dbReference>
<keyword evidence="5 14" id="KW-0808">Transferase</keyword>
<gene>
    <name evidence="14" type="ORF">FHS30_001844</name>
</gene>
<evidence type="ECO:0000256" key="10">
    <source>
        <dbReference type="ARBA" id="ARBA00023136"/>
    </source>
</evidence>
<organism evidence="14 15">
    <name type="scientific">Simiduia aestuariiviva</name>
    <dbReference type="NCBI Taxonomy" id="1510459"/>
    <lineage>
        <taxon>Bacteria</taxon>
        <taxon>Pseudomonadati</taxon>
        <taxon>Pseudomonadota</taxon>
        <taxon>Gammaproteobacteria</taxon>
        <taxon>Cellvibrionales</taxon>
        <taxon>Cellvibrionaceae</taxon>
        <taxon>Simiduia</taxon>
    </lineage>
</organism>
<accession>A0A839UQ78</accession>
<evidence type="ECO:0000259" key="13">
    <source>
        <dbReference type="PROSITE" id="PS50885"/>
    </source>
</evidence>
<keyword evidence="6 11" id="KW-0812">Transmembrane</keyword>
<dbReference type="EC" id="2.7.13.3" evidence="3"/>
<name>A0A839UQ78_9GAMM</name>
<reference evidence="14 15" key="1">
    <citation type="submission" date="2020-08" db="EMBL/GenBank/DDBJ databases">
        <title>Genomic Encyclopedia of Type Strains, Phase III (KMG-III): the genomes of soil and plant-associated and newly described type strains.</title>
        <authorList>
            <person name="Whitman W."/>
        </authorList>
    </citation>
    <scope>NUCLEOTIDE SEQUENCE [LARGE SCALE GENOMIC DNA]</scope>
    <source>
        <strain evidence="14 15">CECT 8571</strain>
    </source>
</reference>
<feature type="domain" description="Histidine kinase" evidence="12">
    <location>
        <begin position="262"/>
        <end position="460"/>
    </location>
</feature>
<dbReference type="InterPro" id="IPR036097">
    <property type="entry name" value="HisK_dim/P_sf"/>
</dbReference>
<evidence type="ECO:0000256" key="4">
    <source>
        <dbReference type="ARBA" id="ARBA00022553"/>
    </source>
</evidence>
<dbReference type="CDD" id="cd00082">
    <property type="entry name" value="HisKA"/>
    <property type="match status" value="1"/>
</dbReference>
<evidence type="ECO:0000313" key="15">
    <source>
        <dbReference type="Proteomes" id="UP000559987"/>
    </source>
</evidence>
<evidence type="ECO:0000256" key="9">
    <source>
        <dbReference type="ARBA" id="ARBA00023012"/>
    </source>
</evidence>
<dbReference type="GO" id="GO:0005886">
    <property type="term" value="C:plasma membrane"/>
    <property type="evidence" value="ECO:0007669"/>
    <property type="project" value="TreeGrafter"/>
</dbReference>
<dbReference type="SUPFAM" id="SSF47384">
    <property type="entry name" value="Homodimeric domain of signal transducing histidine kinase"/>
    <property type="match status" value="1"/>
</dbReference>
<dbReference type="SUPFAM" id="SSF55874">
    <property type="entry name" value="ATPase domain of HSP90 chaperone/DNA topoisomerase II/histidine kinase"/>
    <property type="match status" value="1"/>
</dbReference>
<dbReference type="PROSITE" id="PS50109">
    <property type="entry name" value="HIS_KIN"/>
    <property type="match status" value="1"/>
</dbReference>
<dbReference type="InterPro" id="IPR003660">
    <property type="entry name" value="HAMP_dom"/>
</dbReference>
<proteinExistence type="predicted"/>
<dbReference type="InterPro" id="IPR004358">
    <property type="entry name" value="Sig_transdc_His_kin-like_C"/>
</dbReference>
<dbReference type="InterPro" id="IPR036890">
    <property type="entry name" value="HATPase_C_sf"/>
</dbReference>
<keyword evidence="9" id="KW-0902">Two-component regulatory system</keyword>
<comment type="subcellular location">
    <subcellularLocation>
        <location evidence="2">Membrane</location>
    </subcellularLocation>
</comment>
<dbReference type="PROSITE" id="PS50885">
    <property type="entry name" value="HAMP"/>
    <property type="match status" value="1"/>
</dbReference>
<keyword evidence="7 14" id="KW-0418">Kinase</keyword>
<dbReference type="InterPro" id="IPR050428">
    <property type="entry name" value="TCS_sensor_his_kinase"/>
</dbReference>
<feature type="domain" description="HAMP" evidence="13">
    <location>
        <begin position="203"/>
        <end position="254"/>
    </location>
</feature>
<sequence>MRQQLVPWLTESIKGRLLLASLLVLPVLVGATGVGLDRAFKHSLLAAEQSRLRSQVYLLLAAAEVDGGVLALPKVFTEPLLSQANSGLYGFVHADKDNHLDSERELWRSASAQWLTPAELGLQHSQPLRNAVTEFGRWQEDYFFLRYRVRWEFGDENELPLVFSVYQTTAPFNGQLESYRATLWRWLAVVGLGSVLLQIGLLLWGLRPLRVLTSAISGLNSGDLHRVEGQFPVELQGLTKNLNALLDAEQSARARYRNTLADLAHSLKTPLAVARNELHATTPDLQVLAEQMARMHDIVNHQLQRARVSDGDFHLSIDVLPILERLTSTLKKLYPSVAFQLPKSAVKLRMDEKDVFEILGNTLENACKYGATEIAVEVDSLTFKGQPHLKLVIADNGPGIAPAAREKLALRGQRLDENQPGQGLGLALVQDILVAYGGELQLEASTLGGLAVNFWLPIKSNE</sequence>
<dbReference type="PRINTS" id="PR00344">
    <property type="entry name" value="BCTRLSENSOR"/>
</dbReference>
<dbReference type="SMART" id="SM00387">
    <property type="entry name" value="HATPase_c"/>
    <property type="match status" value="1"/>
</dbReference>
<comment type="caution">
    <text evidence="14">The sequence shown here is derived from an EMBL/GenBank/DDBJ whole genome shotgun (WGS) entry which is preliminary data.</text>
</comment>
<evidence type="ECO:0000256" key="5">
    <source>
        <dbReference type="ARBA" id="ARBA00022679"/>
    </source>
</evidence>
<dbReference type="EMBL" id="JACHXZ010000002">
    <property type="protein sequence ID" value="MBB3168660.1"/>
    <property type="molecule type" value="Genomic_DNA"/>
</dbReference>
<keyword evidence="10 11" id="KW-0472">Membrane</keyword>
<evidence type="ECO:0000313" key="14">
    <source>
        <dbReference type="EMBL" id="MBB3168660.1"/>
    </source>
</evidence>
<evidence type="ECO:0000259" key="12">
    <source>
        <dbReference type="PROSITE" id="PS50109"/>
    </source>
</evidence>
<dbReference type="RefSeq" id="WP_183910123.1">
    <property type="nucleotide sequence ID" value="NZ_JACHXZ010000002.1"/>
</dbReference>
<keyword evidence="8 11" id="KW-1133">Transmembrane helix</keyword>
<evidence type="ECO:0000256" key="1">
    <source>
        <dbReference type="ARBA" id="ARBA00000085"/>
    </source>
</evidence>
<evidence type="ECO:0000256" key="2">
    <source>
        <dbReference type="ARBA" id="ARBA00004370"/>
    </source>
</evidence>
<dbReference type="PANTHER" id="PTHR45436:SF5">
    <property type="entry name" value="SENSOR HISTIDINE KINASE TRCS"/>
    <property type="match status" value="1"/>
</dbReference>
<evidence type="ECO:0000256" key="6">
    <source>
        <dbReference type="ARBA" id="ARBA00022692"/>
    </source>
</evidence>
<dbReference type="Proteomes" id="UP000559987">
    <property type="component" value="Unassembled WGS sequence"/>
</dbReference>
<evidence type="ECO:0000256" key="7">
    <source>
        <dbReference type="ARBA" id="ARBA00022777"/>
    </source>
</evidence>
<dbReference type="Gene3D" id="1.10.287.130">
    <property type="match status" value="1"/>
</dbReference>
<dbReference type="AlphaFoldDB" id="A0A839UQ78"/>
<dbReference type="Gene3D" id="3.30.565.10">
    <property type="entry name" value="Histidine kinase-like ATPase, C-terminal domain"/>
    <property type="match status" value="1"/>
</dbReference>
<keyword evidence="15" id="KW-1185">Reference proteome</keyword>
<dbReference type="InterPro" id="IPR003661">
    <property type="entry name" value="HisK_dim/P_dom"/>
</dbReference>
<protein>
    <recommendedName>
        <fullName evidence="3">histidine kinase</fullName>
        <ecNumber evidence="3">2.7.13.3</ecNumber>
    </recommendedName>
</protein>
<dbReference type="InterPro" id="IPR003594">
    <property type="entry name" value="HATPase_dom"/>
</dbReference>
<feature type="transmembrane region" description="Helical" evidence="11">
    <location>
        <begin position="183"/>
        <end position="206"/>
    </location>
</feature>
<evidence type="ECO:0000256" key="3">
    <source>
        <dbReference type="ARBA" id="ARBA00012438"/>
    </source>
</evidence>
<comment type="catalytic activity">
    <reaction evidence="1">
        <text>ATP + protein L-histidine = ADP + protein N-phospho-L-histidine.</text>
        <dbReference type="EC" id="2.7.13.3"/>
    </reaction>
</comment>
<evidence type="ECO:0000256" key="8">
    <source>
        <dbReference type="ARBA" id="ARBA00022989"/>
    </source>
</evidence>
<keyword evidence="4" id="KW-0597">Phosphoprotein</keyword>
<evidence type="ECO:0000256" key="11">
    <source>
        <dbReference type="SAM" id="Phobius"/>
    </source>
</evidence>
<dbReference type="InterPro" id="IPR005467">
    <property type="entry name" value="His_kinase_dom"/>
</dbReference>
<dbReference type="GO" id="GO:0000155">
    <property type="term" value="F:phosphorelay sensor kinase activity"/>
    <property type="evidence" value="ECO:0007669"/>
    <property type="project" value="InterPro"/>
</dbReference>
<dbReference type="Pfam" id="PF02518">
    <property type="entry name" value="HATPase_c"/>
    <property type="match status" value="1"/>
</dbReference>